<evidence type="ECO:0000313" key="1">
    <source>
        <dbReference type="EMBL" id="EIJ44168.1"/>
    </source>
</evidence>
<dbReference type="EMBL" id="JH600070">
    <property type="protein sequence ID" value="EIJ44168.1"/>
    <property type="molecule type" value="Genomic_DNA"/>
</dbReference>
<gene>
    <name evidence="1" type="ORF">BegalDRAFT_3350</name>
</gene>
<dbReference type="AlphaFoldDB" id="I3CKM5"/>
<dbReference type="Proteomes" id="UP000005744">
    <property type="component" value="Unassembled WGS sequence"/>
</dbReference>
<organism evidence="1 2">
    <name type="scientific">Beggiatoa alba B18LD</name>
    <dbReference type="NCBI Taxonomy" id="395493"/>
    <lineage>
        <taxon>Bacteria</taxon>
        <taxon>Pseudomonadati</taxon>
        <taxon>Pseudomonadota</taxon>
        <taxon>Gammaproteobacteria</taxon>
        <taxon>Thiotrichales</taxon>
        <taxon>Thiotrichaceae</taxon>
        <taxon>Beggiatoa</taxon>
    </lineage>
</organism>
<keyword evidence="2" id="KW-1185">Reference proteome</keyword>
<sequence>MHQLNQDTELLSAFKQASSLEDARYNCANKHKVVRDRITGVIDFLGDLAGAFSKTLPLSVFVVITQNALKSLVNFIDNDQGIEATCQEQYIDCNISKNGGRGYSTYNVFVGNKAITGIGYNFYDVPDALSIKAGSYQLYNTGCTSGARSQPLGFSSATGLVTITVNGACRGDNSTGWDFQLTCQ</sequence>
<proteinExistence type="predicted"/>
<reference evidence="1 2" key="1">
    <citation type="submission" date="2011-11" db="EMBL/GenBank/DDBJ databases">
        <title>Improved High-Quality Draft sequence of Beggiatoa alba B18lD.</title>
        <authorList>
            <consortium name="US DOE Joint Genome Institute"/>
            <person name="Lucas S."/>
            <person name="Han J."/>
            <person name="Lapidus A."/>
            <person name="Cheng J.-F."/>
            <person name="Goodwin L."/>
            <person name="Pitluck S."/>
            <person name="Peters L."/>
            <person name="Mikhailova N."/>
            <person name="Held B."/>
            <person name="Detter J.C."/>
            <person name="Han C."/>
            <person name="Tapia R."/>
            <person name="Land M."/>
            <person name="Hauser L."/>
            <person name="Kyrpides N."/>
            <person name="Ivanova N."/>
            <person name="Pagani I."/>
            <person name="Samuel K."/>
            <person name="Teske A."/>
            <person name="Mueller J."/>
            <person name="Woyke T."/>
        </authorList>
    </citation>
    <scope>NUCLEOTIDE SEQUENCE [LARGE SCALE GENOMIC DNA]</scope>
    <source>
        <strain evidence="1 2">B18LD</strain>
    </source>
</reference>
<accession>I3CKM5</accession>
<evidence type="ECO:0000313" key="2">
    <source>
        <dbReference type="Proteomes" id="UP000005744"/>
    </source>
</evidence>
<name>I3CKM5_9GAMM</name>
<dbReference type="HOGENOM" id="CLU_1465515_0_0_6"/>
<protein>
    <submittedName>
        <fullName evidence="1">Uncharacterized protein</fullName>
    </submittedName>
</protein>